<sequence>MSKQKRYEVTPIGRLTSIAQIIERVDHRCMAADGPVTRTLKEMYQSEISEIYALAKNDKSFLKGEG</sequence>
<reference evidence="1" key="1">
    <citation type="journal article" date="2015" name="Nature">
        <title>Complex archaea that bridge the gap between prokaryotes and eukaryotes.</title>
        <authorList>
            <person name="Spang A."/>
            <person name="Saw J.H."/>
            <person name="Jorgensen S.L."/>
            <person name="Zaremba-Niedzwiedzka K."/>
            <person name="Martijn J."/>
            <person name="Lind A.E."/>
            <person name="van Eijk R."/>
            <person name="Schleper C."/>
            <person name="Guy L."/>
            <person name="Ettema T.J."/>
        </authorList>
    </citation>
    <scope>NUCLEOTIDE SEQUENCE</scope>
</reference>
<dbReference type="EMBL" id="LAZR01027681">
    <property type="protein sequence ID" value="KKL64968.1"/>
    <property type="molecule type" value="Genomic_DNA"/>
</dbReference>
<evidence type="ECO:0000313" key="1">
    <source>
        <dbReference type="EMBL" id="KKL64968.1"/>
    </source>
</evidence>
<comment type="caution">
    <text evidence="1">The sequence shown here is derived from an EMBL/GenBank/DDBJ whole genome shotgun (WGS) entry which is preliminary data.</text>
</comment>
<gene>
    <name evidence="1" type="ORF">LCGC14_2159670</name>
</gene>
<protein>
    <submittedName>
        <fullName evidence="1">Uncharacterized protein</fullName>
    </submittedName>
</protein>
<dbReference type="AlphaFoldDB" id="A0A0F9DT07"/>
<proteinExistence type="predicted"/>
<name>A0A0F9DT07_9ZZZZ</name>
<accession>A0A0F9DT07</accession>
<organism evidence="1">
    <name type="scientific">marine sediment metagenome</name>
    <dbReference type="NCBI Taxonomy" id="412755"/>
    <lineage>
        <taxon>unclassified sequences</taxon>
        <taxon>metagenomes</taxon>
        <taxon>ecological metagenomes</taxon>
    </lineage>
</organism>